<dbReference type="PANTHER" id="PTHR43798:SF14">
    <property type="entry name" value="SERINE HYDROLASE-LIKE PROTEIN DDB_G0286239"/>
    <property type="match status" value="1"/>
</dbReference>
<comment type="caution">
    <text evidence="4">The sequence shown here is derived from an EMBL/GenBank/DDBJ whole genome shotgun (WGS) entry which is preliminary data.</text>
</comment>
<reference evidence="4 5" key="1">
    <citation type="submission" date="2024-08" db="EMBL/GenBank/DDBJ databases">
        <authorList>
            <person name="Cucini C."/>
            <person name="Frati F."/>
        </authorList>
    </citation>
    <scope>NUCLEOTIDE SEQUENCE [LARGE SCALE GENOMIC DNA]</scope>
</reference>
<dbReference type="SUPFAM" id="SSF53474">
    <property type="entry name" value="alpha/beta-Hydrolases"/>
    <property type="match status" value="1"/>
</dbReference>
<keyword evidence="5" id="KW-1185">Reference proteome</keyword>
<organism evidence="4 5">
    <name type="scientific">Orchesella dallaii</name>
    <dbReference type="NCBI Taxonomy" id="48710"/>
    <lineage>
        <taxon>Eukaryota</taxon>
        <taxon>Metazoa</taxon>
        <taxon>Ecdysozoa</taxon>
        <taxon>Arthropoda</taxon>
        <taxon>Hexapoda</taxon>
        <taxon>Collembola</taxon>
        <taxon>Entomobryomorpha</taxon>
        <taxon>Entomobryoidea</taxon>
        <taxon>Orchesellidae</taxon>
        <taxon>Orchesellinae</taxon>
        <taxon>Orchesella</taxon>
    </lineage>
</organism>
<dbReference type="PRINTS" id="PR00111">
    <property type="entry name" value="ABHYDROLASE"/>
</dbReference>
<dbReference type="InterPro" id="IPR050266">
    <property type="entry name" value="AB_hydrolase_sf"/>
</dbReference>
<accession>A0ABP1PRR8</accession>
<comment type="similarity">
    <text evidence="1">Belongs to the AB hydrolase superfamily.</text>
</comment>
<protein>
    <recommendedName>
        <fullName evidence="3">AB hydrolase-1 domain-containing protein</fullName>
    </recommendedName>
</protein>
<feature type="domain" description="AB hydrolase-1" evidence="3">
    <location>
        <begin position="98"/>
        <end position="352"/>
    </location>
</feature>
<evidence type="ECO:0000313" key="5">
    <source>
        <dbReference type="Proteomes" id="UP001642540"/>
    </source>
</evidence>
<name>A0ABP1PRR8_9HEXA</name>
<keyword evidence="2" id="KW-0378">Hydrolase</keyword>
<dbReference type="EMBL" id="CAXLJM020000007">
    <property type="protein sequence ID" value="CAL8073056.1"/>
    <property type="molecule type" value="Genomic_DNA"/>
</dbReference>
<gene>
    <name evidence="4" type="ORF">ODALV1_LOCUS2466</name>
</gene>
<dbReference type="InterPro" id="IPR000073">
    <property type="entry name" value="AB_hydrolase_1"/>
</dbReference>
<evidence type="ECO:0000256" key="2">
    <source>
        <dbReference type="ARBA" id="ARBA00022801"/>
    </source>
</evidence>
<dbReference type="Pfam" id="PF00561">
    <property type="entry name" value="Abhydrolase_1"/>
    <property type="match status" value="1"/>
</dbReference>
<evidence type="ECO:0000256" key="1">
    <source>
        <dbReference type="ARBA" id="ARBA00008645"/>
    </source>
</evidence>
<sequence>MFPYLGKHREGEIVELGKSQEDNGIKSVNLSSSTSTYSVNATSSKQISEIIPIPISSFGGVLSIPKSETLSMGEPVEIRIPVPWGHISAKTWGSSSGKPVLGVHGWMDNAGSFDKLIPKLSNTLYVVAVDLPGHGRSSHIPQGIPCHYFDFVLSLRRIVNHFKWSRFAWLGHSMGAGLGAYYASLFPAQVERLVMLDLVKGITADTNEDLADKVAASIDSFLGTEGKITPEPPTYSYEDALHRQIAATAGSLTEEAAKTLLIRGTRRVSEERWAFSRDLRLRSPSIQRISHEQAFALLNNIKCHNLLIKASKAPFFEQKDICDKVLGIYKEKCASFQYVEVDSDHFVHLTEPEKIADMVNKFLTEPRAGL</sequence>
<dbReference type="Gene3D" id="3.40.50.1820">
    <property type="entry name" value="alpha/beta hydrolase"/>
    <property type="match status" value="1"/>
</dbReference>
<evidence type="ECO:0000259" key="3">
    <source>
        <dbReference type="Pfam" id="PF00561"/>
    </source>
</evidence>
<evidence type="ECO:0000313" key="4">
    <source>
        <dbReference type="EMBL" id="CAL8073056.1"/>
    </source>
</evidence>
<dbReference type="InterPro" id="IPR029058">
    <property type="entry name" value="AB_hydrolase_fold"/>
</dbReference>
<dbReference type="PANTHER" id="PTHR43798">
    <property type="entry name" value="MONOACYLGLYCEROL LIPASE"/>
    <property type="match status" value="1"/>
</dbReference>
<dbReference type="Proteomes" id="UP001642540">
    <property type="component" value="Unassembled WGS sequence"/>
</dbReference>
<proteinExistence type="inferred from homology"/>